<dbReference type="GO" id="GO:0016740">
    <property type="term" value="F:transferase activity"/>
    <property type="evidence" value="ECO:0007669"/>
    <property type="project" value="UniProtKB-KW"/>
</dbReference>
<proteinExistence type="predicted"/>
<feature type="domain" description="Polysaccharide pyruvyl transferase" evidence="1">
    <location>
        <begin position="94"/>
        <end position="351"/>
    </location>
</feature>
<dbReference type="EMBL" id="FQUQ01000002">
    <property type="protein sequence ID" value="SHF15437.1"/>
    <property type="molecule type" value="Genomic_DNA"/>
</dbReference>
<protein>
    <submittedName>
        <fullName evidence="2">Polysaccharide pyruvyl transferase family protein WcaK</fullName>
    </submittedName>
</protein>
<dbReference type="STRING" id="288992.SAMN04488522_102265"/>
<keyword evidence="2" id="KW-0808">Transferase</keyword>
<gene>
    <name evidence="2" type="ORF">SAMN04488522_102265</name>
</gene>
<evidence type="ECO:0000313" key="2">
    <source>
        <dbReference type="EMBL" id="SHF15437.1"/>
    </source>
</evidence>
<accession>A0A1M4ZCA3</accession>
<dbReference type="OrthoDB" id="9770347at2"/>
<evidence type="ECO:0000313" key="3">
    <source>
        <dbReference type="Proteomes" id="UP000184287"/>
    </source>
</evidence>
<keyword evidence="3" id="KW-1185">Reference proteome</keyword>
<evidence type="ECO:0000259" key="1">
    <source>
        <dbReference type="Pfam" id="PF04230"/>
    </source>
</evidence>
<dbReference type="InterPro" id="IPR007345">
    <property type="entry name" value="Polysacch_pyruvyl_Trfase"/>
</dbReference>
<dbReference type="Proteomes" id="UP000184287">
    <property type="component" value="Unassembled WGS sequence"/>
</dbReference>
<reference evidence="3" key="1">
    <citation type="submission" date="2016-11" db="EMBL/GenBank/DDBJ databases">
        <authorList>
            <person name="Varghese N."/>
            <person name="Submissions S."/>
        </authorList>
    </citation>
    <scope>NUCLEOTIDE SEQUENCE [LARGE SCALE GENOMIC DNA]</scope>
    <source>
        <strain evidence="3">DSM 16990</strain>
    </source>
</reference>
<organism evidence="2 3">
    <name type="scientific">Pedobacter caeni</name>
    <dbReference type="NCBI Taxonomy" id="288992"/>
    <lineage>
        <taxon>Bacteria</taxon>
        <taxon>Pseudomonadati</taxon>
        <taxon>Bacteroidota</taxon>
        <taxon>Sphingobacteriia</taxon>
        <taxon>Sphingobacteriales</taxon>
        <taxon>Sphingobacteriaceae</taxon>
        <taxon>Pedobacter</taxon>
    </lineage>
</organism>
<dbReference type="AlphaFoldDB" id="A0A1M4ZCA3"/>
<dbReference type="RefSeq" id="WP_084528699.1">
    <property type="nucleotide sequence ID" value="NZ_FQUQ01000002.1"/>
</dbReference>
<dbReference type="Pfam" id="PF04230">
    <property type="entry name" value="PS_pyruv_trans"/>
    <property type="match status" value="1"/>
</dbReference>
<sequence>MMNNFKQLFKGLYVEFFWSLALFCSLFIKAKKSANKILVLPAANLNGGFGEDIMITSFMNNFANGTPVCILNGFRIVREDYKTINKNIEFIDGFNDRVNFLKLLLLIKNCSLVYVIGADIMDGTYRVHNSINRLRVIELAHRIGVKAQISGFSVSKNILPVVKAKFIQVAKDVKLKIRDVESYTRMKDFIATDRLILTNDIAFICPDVPASYQSNTYNDYKLWANTVKANGKTIIGVCPNAIQAKKIGFENYLSGFKQLLEGFLAVGDYAFVFLYHDIRPICDDASDSTISHILNDYFKAKSVDCFYTDQIKNGVELKGYVSLVDFTITGRMHLGISGLTFSKPMFGVSYANKFEGMVKLFEVDPNICLIDYDKLSESKEKIQLFTKNFESIENSVKKNIQKVKLETSNNYTHG</sequence>
<name>A0A1M4ZCA3_9SPHI</name>